<protein>
    <submittedName>
        <fullName evidence="1">Uncharacterized protein</fullName>
    </submittedName>
</protein>
<feature type="non-terminal residue" evidence="1">
    <location>
        <position position="69"/>
    </location>
</feature>
<evidence type="ECO:0000313" key="2">
    <source>
        <dbReference type="Proteomes" id="UP000265520"/>
    </source>
</evidence>
<reference evidence="1 2" key="1">
    <citation type="journal article" date="2018" name="Front. Plant Sci.">
        <title>Red Clover (Trifolium pratense) and Zigzag Clover (T. medium) - A Picture of Genomic Similarities and Differences.</title>
        <authorList>
            <person name="Dluhosova J."/>
            <person name="Istvanek J."/>
            <person name="Nedelnik J."/>
            <person name="Repkova J."/>
        </authorList>
    </citation>
    <scope>NUCLEOTIDE SEQUENCE [LARGE SCALE GENOMIC DNA]</scope>
    <source>
        <strain evidence="2">cv. 10/8</strain>
        <tissue evidence="1">Leaf</tissue>
    </source>
</reference>
<dbReference type="Proteomes" id="UP000265520">
    <property type="component" value="Unassembled WGS sequence"/>
</dbReference>
<accession>A0A392TUM1</accession>
<evidence type="ECO:0000313" key="1">
    <source>
        <dbReference type="EMBL" id="MCI64881.1"/>
    </source>
</evidence>
<name>A0A392TUM1_9FABA</name>
<comment type="caution">
    <text evidence="1">The sequence shown here is derived from an EMBL/GenBank/DDBJ whole genome shotgun (WGS) entry which is preliminary data.</text>
</comment>
<organism evidence="1 2">
    <name type="scientific">Trifolium medium</name>
    <dbReference type="NCBI Taxonomy" id="97028"/>
    <lineage>
        <taxon>Eukaryota</taxon>
        <taxon>Viridiplantae</taxon>
        <taxon>Streptophyta</taxon>
        <taxon>Embryophyta</taxon>
        <taxon>Tracheophyta</taxon>
        <taxon>Spermatophyta</taxon>
        <taxon>Magnoliopsida</taxon>
        <taxon>eudicotyledons</taxon>
        <taxon>Gunneridae</taxon>
        <taxon>Pentapetalae</taxon>
        <taxon>rosids</taxon>
        <taxon>fabids</taxon>
        <taxon>Fabales</taxon>
        <taxon>Fabaceae</taxon>
        <taxon>Papilionoideae</taxon>
        <taxon>50 kb inversion clade</taxon>
        <taxon>NPAAA clade</taxon>
        <taxon>Hologalegina</taxon>
        <taxon>IRL clade</taxon>
        <taxon>Trifolieae</taxon>
        <taxon>Trifolium</taxon>
    </lineage>
</organism>
<sequence length="69" mass="7923">MDDDLLESEVDFDVICNVVSILPVEYDVWSEVTDGEDVFDEPEMADVMNNECVEEQQAMFEKPDEGMKN</sequence>
<proteinExistence type="predicted"/>
<dbReference type="EMBL" id="LXQA010665154">
    <property type="protein sequence ID" value="MCI64881.1"/>
    <property type="molecule type" value="Genomic_DNA"/>
</dbReference>
<keyword evidence="2" id="KW-1185">Reference proteome</keyword>
<dbReference type="AlphaFoldDB" id="A0A392TUM1"/>